<proteinExistence type="predicted"/>
<accession>A0A2G8SWD0</accession>
<reference evidence="2 3" key="1">
    <citation type="submission" date="2017-10" db="EMBL/GenBank/DDBJ databases">
        <title>Massilia psychrophilum sp. nov., a novel purple-pigmented bacterium isolated from Tianshan glacier, Xinjiang Municipality, China.</title>
        <authorList>
            <person name="Wang H."/>
        </authorList>
    </citation>
    <scope>NUCLEOTIDE SEQUENCE [LARGE SCALE GENOMIC DNA]</scope>
    <source>
        <strain evidence="2 3">JCM 30813</strain>
    </source>
</reference>
<dbReference type="PROSITE" id="PS50994">
    <property type="entry name" value="INTEGRASE"/>
    <property type="match status" value="1"/>
</dbReference>
<evidence type="ECO:0000313" key="2">
    <source>
        <dbReference type="EMBL" id="PIL37798.1"/>
    </source>
</evidence>
<evidence type="ECO:0000259" key="1">
    <source>
        <dbReference type="PROSITE" id="PS50994"/>
    </source>
</evidence>
<feature type="domain" description="Integrase catalytic" evidence="1">
    <location>
        <begin position="133"/>
        <end position="299"/>
    </location>
</feature>
<sequence length="358" mass="40193">MTALAERIEVMALVADAVKAGARQDSACAAISFSERTLQRWQRDMQRGDQRPARVQKPSNRLSVVERGQLLAVANCAEFANLPPSQIVPRLVDQGIYLASESTFYRVLKEEKQLSHRGAERPAQTRSKPRALAATAPGQLYSWDITYLPTPVKGVYFYLYLFMDIFSRKIVGWQIYDVESSELTGEVVRDICARENIAPDQVVLHSDNGSPMKGATMLATLQALGVMPSFSRPSVSNDNPFSESLFKTLKYRPAYPRAAFDSLLAARQWVGGFVHWYNHEHRHSAIQFVTPAQRHGGLDVALLRNRDEVYQAARTAHPERWSGDTRNWRPVSIVHLNPDKTSSNGVELEENTLLKKAA</sequence>
<name>A0A2G8SWD0_9BURK</name>
<dbReference type="GO" id="GO:0015074">
    <property type="term" value="P:DNA integration"/>
    <property type="evidence" value="ECO:0007669"/>
    <property type="project" value="InterPro"/>
</dbReference>
<dbReference type="SUPFAM" id="SSF53098">
    <property type="entry name" value="Ribonuclease H-like"/>
    <property type="match status" value="1"/>
</dbReference>
<organism evidence="2 3">
    <name type="scientific">Massilia psychrophila</name>
    <dbReference type="NCBI Taxonomy" id="1603353"/>
    <lineage>
        <taxon>Bacteria</taxon>
        <taxon>Pseudomonadati</taxon>
        <taxon>Pseudomonadota</taxon>
        <taxon>Betaproteobacteria</taxon>
        <taxon>Burkholderiales</taxon>
        <taxon>Oxalobacteraceae</taxon>
        <taxon>Telluria group</taxon>
        <taxon>Massilia</taxon>
    </lineage>
</organism>
<dbReference type="EMBL" id="PDOB01000078">
    <property type="protein sequence ID" value="PIL37798.1"/>
    <property type="molecule type" value="Genomic_DNA"/>
</dbReference>
<dbReference type="InterPro" id="IPR050900">
    <property type="entry name" value="Transposase_IS3/IS150/IS904"/>
</dbReference>
<dbReference type="AlphaFoldDB" id="A0A2G8SWD0"/>
<dbReference type="GO" id="GO:0003676">
    <property type="term" value="F:nucleic acid binding"/>
    <property type="evidence" value="ECO:0007669"/>
    <property type="project" value="InterPro"/>
</dbReference>
<dbReference type="Gene3D" id="3.30.420.10">
    <property type="entry name" value="Ribonuclease H-like superfamily/Ribonuclease H"/>
    <property type="match status" value="1"/>
</dbReference>
<dbReference type="Proteomes" id="UP000228593">
    <property type="component" value="Unassembled WGS sequence"/>
</dbReference>
<dbReference type="Pfam" id="PF00665">
    <property type="entry name" value="rve"/>
    <property type="match status" value="1"/>
</dbReference>
<evidence type="ECO:0000313" key="3">
    <source>
        <dbReference type="Proteomes" id="UP000228593"/>
    </source>
</evidence>
<dbReference type="PANTHER" id="PTHR46889:SF4">
    <property type="entry name" value="TRANSPOSASE INSO FOR INSERTION SEQUENCE ELEMENT IS911B-RELATED"/>
    <property type="match status" value="1"/>
</dbReference>
<dbReference type="InterPro" id="IPR048020">
    <property type="entry name" value="Transpos_IS3"/>
</dbReference>
<protein>
    <recommendedName>
        <fullName evidence="1">Integrase catalytic domain-containing protein</fullName>
    </recommendedName>
</protein>
<gene>
    <name evidence="2" type="ORF">CR103_21595</name>
</gene>
<dbReference type="PANTHER" id="PTHR46889">
    <property type="entry name" value="TRANSPOSASE INSF FOR INSERTION SEQUENCE IS3B-RELATED"/>
    <property type="match status" value="1"/>
</dbReference>
<dbReference type="InterPro" id="IPR001584">
    <property type="entry name" value="Integrase_cat-core"/>
</dbReference>
<dbReference type="OrthoDB" id="9765502at2"/>
<keyword evidence="3" id="KW-1185">Reference proteome</keyword>
<dbReference type="InterPro" id="IPR036397">
    <property type="entry name" value="RNaseH_sf"/>
</dbReference>
<dbReference type="NCBIfam" id="NF033516">
    <property type="entry name" value="transpos_IS3"/>
    <property type="match status" value="1"/>
</dbReference>
<comment type="caution">
    <text evidence="2">The sequence shown here is derived from an EMBL/GenBank/DDBJ whole genome shotgun (WGS) entry which is preliminary data.</text>
</comment>
<dbReference type="InterPro" id="IPR012337">
    <property type="entry name" value="RNaseH-like_sf"/>
</dbReference>